<reference evidence="3 4" key="1">
    <citation type="journal article" date="2014" name="Nat. Commun.">
        <title>Klebsormidium flaccidum genome reveals primary factors for plant terrestrial adaptation.</title>
        <authorList>
            <person name="Hori K."/>
            <person name="Maruyama F."/>
            <person name="Fujisawa T."/>
            <person name="Togashi T."/>
            <person name="Yamamoto N."/>
            <person name="Seo M."/>
            <person name="Sato S."/>
            <person name="Yamada T."/>
            <person name="Mori H."/>
            <person name="Tajima N."/>
            <person name="Moriyama T."/>
            <person name="Ikeuchi M."/>
            <person name="Watanabe M."/>
            <person name="Wada H."/>
            <person name="Kobayashi K."/>
            <person name="Saito M."/>
            <person name="Masuda T."/>
            <person name="Sasaki-Sekimoto Y."/>
            <person name="Mashiguchi K."/>
            <person name="Awai K."/>
            <person name="Shimojima M."/>
            <person name="Masuda S."/>
            <person name="Iwai M."/>
            <person name="Nobusawa T."/>
            <person name="Narise T."/>
            <person name="Kondo S."/>
            <person name="Saito H."/>
            <person name="Sato R."/>
            <person name="Murakawa M."/>
            <person name="Ihara Y."/>
            <person name="Oshima-Yamada Y."/>
            <person name="Ohtaka K."/>
            <person name="Satoh M."/>
            <person name="Sonobe K."/>
            <person name="Ishii M."/>
            <person name="Ohtani R."/>
            <person name="Kanamori-Sato M."/>
            <person name="Honoki R."/>
            <person name="Miyazaki D."/>
            <person name="Mochizuki H."/>
            <person name="Umetsu J."/>
            <person name="Higashi K."/>
            <person name="Shibata D."/>
            <person name="Kamiya Y."/>
            <person name="Sato N."/>
            <person name="Nakamura Y."/>
            <person name="Tabata S."/>
            <person name="Ida S."/>
            <person name="Kurokawa K."/>
            <person name="Ohta H."/>
        </authorList>
    </citation>
    <scope>NUCLEOTIDE SEQUENCE [LARGE SCALE GENOMIC DNA]</scope>
    <source>
        <strain evidence="3 4">NIES-2285</strain>
    </source>
</reference>
<gene>
    <name evidence="3" type="ORF">KFL_000250520</name>
</gene>
<feature type="region of interest" description="Disordered" evidence="2">
    <location>
        <begin position="366"/>
        <end position="571"/>
    </location>
</feature>
<evidence type="ECO:0000313" key="4">
    <source>
        <dbReference type="Proteomes" id="UP000054558"/>
    </source>
</evidence>
<keyword evidence="1" id="KW-0175">Coiled coil</keyword>
<feature type="coiled-coil region" evidence="1">
    <location>
        <begin position="270"/>
        <end position="311"/>
    </location>
</feature>
<proteinExistence type="predicted"/>
<accession>A0A1Y1HRG9</accession>
<keyword evidence="4" id="KW-1185">Reference proteome</keyword>
<feature type="compositionally biased region" description="Basic and acidic residues" evidence="2">
    <location>
        <begin position="369"/>
        <end position="391"/>
    </location>
</feature>
<evidence type="ECO:0000313" key="3">
    <source>
        <dbReference type="EMBL" id="GAQ79176.1"/>
    </source>
</evidence>
<dbReference type="EMBL" id="DF236974">
    <property type="protein sequence ID" value="GAQ79176.1"/>
    <property type="molecule type" value="Genomic_DNA"/>
</dbReference>
<dbReference type="AlphaFoldDB" id="A0A1Y1HRG9"/>
<dbReference type="Proteomes" id="UP000054558">
    <property type="component" value="Unassembled WGS sequence"/>
</dbReference>
<feature type="compositionally biased region" description="Basic residues" evidence="2">
    <location>
        <begin position="398"/>
        <end position="407"/>
    </location>
</feature>
<name>A0A1Y1HRG9_KLENI</name>
<sequence>MDHRGVARNCSTEESNEFEFHLEMNGGASQVRSAAEHFQALDGRSAHNRLLSMDEEEACFYQDEGNPVDGGASVVDAHAFVDSERFEDMVEEGTLHSLDERSPQRDSSDAPEAQKNDSARVVKIQTSGFGKVVHNLLRQARDKVTFRELLDGCKQRVRDVVALGGEERSGRSGGGKDRRVSFRADSVAQAAEFRQVFQEFQQLARGLPVSPTPVEALLMQVTTGQGSIMHFEDALRLQQEDSEQRKKGKKGKQQPISGGTQLAGLVLEKGAELQVENEQLKKKLKELQEAVSNANTRALKYEKDKKELQEIIGKKKLVIRKQRASFLCDLAVEKRKRSKLKMKHAVAIAQYARRLKHVVTTLTMHNSKLAKEADSSRKAKESRKKELEQQKAQEGSHTGKKAKRKRQPRDGEVLVEEGATQDGQRPTEGRPKAPKRRRKEAPLTDRGDPPVALGPNARLLTAYSTPGGLLHAAGIDPGISSPATTTVGAQRPVTDAVGAQSAAAPEAPGTSSVDLESTPTVSATPQTNASEMLTQPHPSRQTVELPAANGTLKSRKRKAPQANRSTGLPQG</sequence>
<feature type="region of interest" description="Disordered" evidence="2">
    <location>
        <begin position="94"/>
        <end position="120"/>
    </location>
</feature>
<feature type="compositionally biased region" description="Polar residues" evidence="2">
    <location>
        <begin position="562"/>
        <end position="571"/>
    </location>
</feature>
<evidence type="ECO:0000256" key="2">
    <source>
        <dbReference type="SAM" id="MobiDB-lite"/>
    </source>
</evidence>
<evidence type="ECO:0000256" key="1">
    <source>
        <dbReference type="SAM" id="Coils"/>
    </source>
</evidence>
<feature type="compositionally biased region" description="Polar residues" evidence="2">
    <location>
        <begin position="509"/>
        <end position="542"/>
    </location>
</feature>
<organism evidence="3 4">
    <name type="scientific">Klebsormidium nitens</name>
    <name type="common">Green alga</name>
    <name type="synonym">Ulothrix nitens</name>
    <dbReference type="NCBI Taxonomy" id="105231"/>
    <lineage>
        <taxon>Eukaryota</taxon>
        <taxon>Viridiplantae</taxon>
        <taxon>Streptophyta</taxon>
        <taxon>Klebsormidiophyceae</taxon>
        <taxon>Klebsormidiales</taxon>
        <taxon>Klebsormidiaceae</taxon>
        <taxon>Klebsormidium</taxon>
    </lineage>
</organism>
<protein>
    <submittedName>
        <fullName evidence="3">Uncharacterized protein</fullName>
    </submittedName>
</protein>